<protein>
    <submittedName>
        <fullName evidence="3">Putative secreted protein</fullName>
    </submittedName>
</protein>
<reference evidence="3" key="1">
    <citation type="submission" date="2018-01" db="EMBL/GenBank/DDBJ databases">
        <title>An insight into the sialome of Amazonian anophelines.</title>
        <authorList>
            <person name="Ribeiro J.M."/>
            <person name="Scarpassa V."/>
            <person name="Calvo E."/>
        </authorList>
    </citation>
    <scope>NUCLEOTIDE SEQUENCE</scope>
</reference>
<organism evidence="3">
    <name type="scientific">Anopheles darlingi</name>
    <name type="common">Mosquito</name>
    <dbReference type="NCBI Taxonomy" id="43151"/>
    <lineage>
        <taxon>Eukaryota</taxon>
        <taxon>Metazoa</taxon>
        <taxon>Ecdysozoa</taxon>
        <taxon>Arthropoda</taxon>
        <taxon>Hexapoda</taxon>
        <taxon>Insecta</taxon>
        <taxon>Pterygota</taxon>
        <taxon>Neoptera</taxon>
        <taxon>Endopterygota</taxon>
        <taxon>Diptera</taxon>
        <taxon>Nematocera</taxon>
        <taxon>Culicoidea</taxon>
        <taxon>Culicidae</taxon>
        <taxon>Anophelinae</taxon>
        <taxon>Anopheles</taxon>
    </lineage>
</organism>
<proteinExistence type="predicted"/>
<evidence type="ECO:0000256" key="2">
    <source>
        <dbReference type="SAM" id="SignalP"/>
    </source>
</evidence>
<feature type="region of interest" description="Disordered" evidence="1">
    <location>
        <begin position="28"/>
        <end position="59"/>
    </location>
</feature>
<evidence type="ECO:0000256" key="1">
    <source>
        <dbReference type="SAM" id="MobiDB-lite"/>
    </source>
</evidence>
<accession>A0A2M4DGL6</accession>
<evidence type="ECO:0000313" key="3">
    <source>
        <dbReference type="EMBL" id="MBW76740.1"/>
    </source>
</evidence>
<feature type="compositionally biased region" description="Pro residues" evidence="1">
    <location>
        <begin position="34"/>
        <end position="43"/>
    </location>
</feature>
<dbReference type="AlphaFoldDB" id="A0A2M4DGL6"/>
<feature type="chain" id="PRO_5014947774" evidence="2">
    <location>
        <begin position="19"/>
        <end position="105"/>
    </location>
</feature>
<sequence length="105" mass="11211">MLPLSPSMLLRAAAVAAAMMLPAMESSLDGSLPAMPPSPPPTAPSRKSARTPLASRGDGVSCSKIESVSRLLRTRTICSRLELSTSWASSLLLLCRRFCHRSTSR</sequence>
<keyword evidence="2" id="KW-0732">Signal</keyword>
<feature type="signal peptide" evidence="2">
    <location>
        <begin position="1"/>
        <end position="18"/>
    </location>
</feature>
<dbReference type="EMBL" id="GGFL01012562">
    <property type="protein sequence ID" value="MBW76740.1"/>
    <property type="molecule type" value="Transcribed_RNA"/>
</dbReference>
<name>A0A2M4DGL6_ANODA</name>